<evidence type="ECO:0000256" key="2">
    <source>
        <dbReference type="ARBA" id="ARBA00008062"/>
    </source>
</evidence>
<keyword evidence="5 6" id="KW-0472">Membrane</keyword>
<evidence type="ECO:0000256" key="5">
    <source>
        <dbReference type="ARBA" id="ARBA00023136"/>
    </source>
</evidence>
<keyword evidence="8" id="KW-1185">Reference proteome</keyword>
<organism evidence="7 8">
    <name type="scientific">Aphanomyces euteiches</name>
    <dbReference type="NCBI Taxonomy" id="100861"/>
    <lineage>
        <taxon>Eukaryota</taxon>
        <taxon>Sar</taxon>
        <taxon>Stramenopiles</taxon>
        <taxon>Oomycota</taxon>
        <taxon>Saprolegniomycetes</taxon>
        <taxon>Saprolegniales</taxon>
        <taxon>Verrucalvaceae</taxon>
        <taxon>Aphanomyces</taxon>
    </lineage>
</organism>
<reference evidence="7 8" key="1">
    <citation type="submission" date="2019-07" db="EMBL/GenBank/DDBJ databases">
        <title>Genomics analysis of Aphanomyces spp. identifies a new class of oomycete effector associated with host adaptation.</title>
        <authorList>
            <person name="Gaulin E."/>
        </authorList>
    </citation>
    <scope>NUCLEOTIDE SEQUENCE [LARGE SCALE GENOMIC DNA]</scope>
    <source>
        <strain evidence="7 8">ATCC 201684</strain>
    </source>
</reference>
<dbReference type="Pfam" id="PF07856">
    <property type="entry name" value="Orai-1"/>
    <property type="match status" value="1"/>
</dbReference>
<dbReference type="Gene3D" id="1.20.140.140">
    <property type="entry name" value="Calcium release-activated calcium channel protein Orai"/>
    <property type="match status" value="1"/>
</dbReference>
<dbReference type="GO" id="GO:0016020">
    <property type="term" value="C:membrane"/>
    <property type="evidence" value="ECO:0007669"/>
    <property type="project" value="UniProtKB-SubCell"/>
</dbReference>
<feature type="transmembrane region" description="Helical" evidence="6">
    <location>
        <begin position="189"/>
        <end position="207"/>
    </location>
</feature>
<protein>
    <submittedName>
        <fullName evidence="7">Uncharacterized protein</fullName>
    </submittedName>
</protein>
<evidence type="ECO:0000256" key="3">
    <source>
        <dbReference type="ARBA" id="ARBA00022692"/>
    </source>
</evidence>
<comment type="similarity">
    <text evidence="2">Belongs to the Orai family.</text>
</comment>
<evidence type="ECO:0000313" key="8">
    <source>
        <dbReference type="Proteomes" id="UP000481153"/>
    </source>
</evidence>
<feature type="transmembrane region" description="Helical" evidence="6">
    <location>
        <begin position="93"/>
        <end position="118"/>
    </location>
</feature>
<dbReference type="EMBL" id="VJMJ01000319">
    <property type="protein sequence ID" value="KAF0722934.1"/>
    <property type="molecule type" value="Genomic_DNA"/>
</dbReference>
<dbReference type="InterPro" id="IPR012446">
    <property type="entry name" value="CRAC_channel"/>
</dbReference>
<evidence type="ECO:0000313" key="7">
    <source>
        <dbReference type="EMBL" id="KAF0722934.1"/>
    </source>
</evidence>
<dbReference type="Proteomes" id="UP000481153">
    <property type="component" value="Unassembled WGS sequence"/>
</dbReference>
<feature type="transmembrane region" description="Helical" evidence="6">
    <location>
        <begin position="159"/>
        <end position="183"/>
    </location>
</feature>
<evidence type="ECO:0000256" key="6">
    <source>
        <dbReference type="SAM" id="Phobius"/>
    </source>
</evidence>
<sequence length="228" mass="26976">MYEIKNSRSWRTEDINHRVDEIQHRNDLIKRRLEWRREDQERSRRIHKLANERRLVDSRVWQLNAISNAAVLVTLFGRQGYVESHFNSNTNAALVFIQGTTSVVSIVCTMLCVLRCVLLTLSTLKFATNDLEQKVHDLSIDRLDIESPFNDWWHARGHLYFLWSYHLFRAGVGLLVISMTLVNCALYKWTWYSVGSLSFLTILVWQWRIEGPWRHVLAYSLREDKPTS</sequence>
<keyword evidence="3 6" id="KW-0812">Transmembrane</keyword>
<accession>A0A6G0W9R6</accession>
<dbReference type="AlphaFoldDB" id="A0A6G0W9R6"/>
<evidence type="ECO:0000256" key="1">
    <source>
        <dbReference type="ARBA" id="ARBA00004141"/>
    </source>
</evidence>
<comment type="caution">
    <text evidence="7">The sequence shown here is derived from an EMBL/GenBank/DDBJ whole genome shotgun (WGS) entry which is preliminary data.</text>
</comment>
<evidence type="ECO:0000256" key="4">
    <source>
        <dbReference type="ARBA" id="ARBA00022989"/>
    </source>
</evidence>
<name>A0A6G0W9R6_9STRA</name>
<comment type="subcellular location">
    <subcellularLocation>
        <location evidence="1">Membrane</location>
        <topology evidence="1">Multi-pass membrane protein</topology>
    </subcellularLocation>
</comment>
<feature type="transmembrane region" description="Helical" evidence="6">
    <location>
        <begin position="63"/>
        <end position="81"/>
    </location>
</feature>
<gene>
    <name evidence="7" type="ORF">Ae201684_018011</name>
</gene>
<keyword evidence="4 6" id="KW-1133">Transmembrane helix</keyword>
<dbReference type="InterPro" id="IPR038350">
    <property type="entry name" value="Orai_sf"/>
</dbReference>
<proteinExistence type="inferred from homology"/>
<dbReference type="VEuPathDB" id="FungiDB:AeMF1_003735"/>